<dbReference type="CDD" id="cd00590">
    <property type="entry name" value="RRM_SF"/>
    <property type="match status" value="1"/>
</dbReference>
<dbReference type="InterPro" id="IPR000504">
    <property type="entry name" value="RRM_dom"/>
</dbReference>
<dbReference type="eggNOG" id="KOG0116">
    <property type="taxonomic scope" value="Eukaryota"/>
</dbReference>
<dbReference type="Gramene" id="OB03G30720.1">
    <property type="protein sequence ID" value="OB03G30720.1"/>
    <property type="gene ID" value="OB03G30720"/>
</dbReference>
<dbReference type="OMA" id="PVQMTKE"/>
<name>J3LPU6_ORYBR</name>
<feature type="compositionally biased region" description="Polar residues" evidence="3">
    <location>
        <begin position="645"/>
        <end position="665"/>
    </location>
</feature>
<evidence type="ECO:0008006" key="9">
    <source>
        <dbReference type="Google" id="ProtNLM"/>
    </source>
</evidence>
<evidence type="ECO:0000256" key="4">
    <source>
        <dbReference type="SAM" id="Phobius"/>
    </source>
</evidence>
<reference evidence="7" key="2">
    <citation type="submission" date="2013-04" db="UniProtKB">
        <authorList>
            <consortium name="EnsemblPlants"/>
        </authorList>
    </citation>
    <scope>IDENTIFICATION</scope>
</reference>
<feature type="compositionally biased region" description="Basic and acidic residues" evidence="3">
    <location>
        <begin position="608"/>
        <end position="622"/>
    </location>
</feature>
<feature type="transmembrane region" description="Helical" evidence="4">
    <location>
        <begin position="144"/>
        <end position="166"/>
    </location>
</feature>
<dbReference type="AlphaFoldDB" id="J3LPU6"/>
<dbReference type="InterPro" id="IPR032710">
    <property type="entry name" value="NTF2-like_dom_sf"/>
</dbReference>
<dbReference type="CDD" id="cd00780">
    <property type="entry name" value="NTF2"/>
    <property type="match status" value="1"/>
</dbReference>
<proteinExistence type="predicted"/>
<keyword evidence="4" id="KW-0812">Transmembrane</keyword>
<dbReference type="InterPro" id="IPR035979">
    <property type="entry name" value="RBD_domain_sf"/>
</dbReference>
<feature type="region of interest" description="Disordered" evidence="3">
    <location>
        <begin position="596"/>
        <end position="665"/>
    </location>
</feature>
<feature type="domain" description="RRM" evidence="5">
    <location>
        <begin position="476"/>
        <end position="553"/>
    </location>
</feature>
<feature type="region of interest" description="Disordered" evidence="3">
    <location>
        <begin position="430"/>
        <end position="453"/>
    </location>
</feature>
<keyword evidence="4" id="KW-1133">Transmembrane helix</keyword>
<dbReference type="STRING" id="4533.J3LPU6"/>
<dbReference type="PROSITE" id="PS50177">
    <property type="entry name" value="NTF2_DOMAIN"/>
    <property type="match status" value="1"/>
</dbReference>
<evidence type="ECO:0000256" key="1">
    <source>
        <dbReference type="ARBA" id="ARBA00022884"/>
    </source>
</evidence>
<keyword evidence="8" id="KW-1185">Reference proteome</keyword>
<dbReference type="InterPro" id="IPR002075">
    <property type="entry name" value="NTF2_dom"/>
</dbReference>
<dbReference type="SUPFAM" id="SSF54427">
    <property type="entry name" value="NTF2-like"/>
    <property type="match status" value="1"/>
</dbReference>
<sequence length="665" mass="72743">MSPASVCHRRVRPASAIVACPRPRHRLPTSADVAVCAATPHSRRSVSHASTAFALRCASRTSAQLYQHVSYWDTELFIITDRQQHALGNDSVLLVVARYVPGELEHLEEGIEEKGQTIQIRPGYSAASAWAEPRRRGFGQSSTYNHIAIHAVSMLTCGFIQLLFLLRSRTNVYFSSAMAVQAGNSVTPISPQVISGAFVQQYYHILHETPDQVHRFYQDASIVGRPNSTGVMEYVSTTADINRMILSMDFSNYLTEIETADAQLSHKDGVLIVVTGSLTSEGICRRFAQSFFLAPQESGGYVVLNDIFRFIVERPPVAINQITQENENNQNAASLAETDPNPAEDGMVSDPVAVENNFADGEVTNSTLDGTSVENNATVESPEQMSKEEEPRKTPVAAPTPTSQKDVTKKSYASIVKVMKEVPLTPVAKPKPAPKPVIKTAEASEKPSVKSTQTVEITPNDDNVAENNTSNDEQGYSVFVKSLPYNVTVQMVEEEFKKFGAIKPSGIQVRNNKIDRFCFGFIEFESQQSMKAAIEASPILMGGKEVFVEEKRTTTRVVNGVVITRGDNGNGGGGGRFQSGRGAFRGDNFRGRGGGYANNANYHGGDNFNRRSDLRNRTEFSGRGRGPPPGNGYQQNGFHPARPFQNGNGRFTRVNNSPRQTPVAA</sequence>
<evidence type="ECO:0000313" key="7">
    <source>
        <dbReference type="EnsemblPlants" id="OB03G30720.1"/>
    </source>
</evidence>
<evidence type="ECO:0000259" key="5">
    <source>
        <dbReference type="PROSITE" id="PS50102"/>
    </source>
</evidence>
<evidence type="ECO:0000313" key="8">
    <source>
        <dbReference type="Proteomes" id="UP000006038"/>
    </source>
</evidence>
<feature type="region of interest" description="Disordered" evidence="3">
    <location>
        <begin position="324"/>
        <end position="349"/>
    </location>
</feature>
<protein>
    <recommendedName>
        <fullName evidence="9">NTF2 domain-containing protein</fullName>
    </recommendedName>
</protein>
<dbReference type="SUPFAM" id="SSF54928">
    <property type="entry name" value="RNA-binding domain, RBD"/>
    <property type="match status" value="1"/>
</dbReference>
<dbReference type="FunFam" id="3.30.70.330:FF:000900">
    <property type="entry name" value="Nuclear transport factor 2 domain containing protein, expressed"/>
    <property type="match status" value="1"/>
</dbReference>
<dbReference type="GO" id="GO:0005829">
    <property type="term" value="C:cytosol"/>
    <property type="evidence" value="ECO:0007669"/>
    <property type="project" value="TreeGrafter"/>
</dbReference>
<keyword evidence="4" id="KW-0472">Membrane</keyword>
<dbReference type="Pfam" id="PF02136">
    <property type="entry name" value="NTF2"/>
    <property type="match status" value="1"/>
</dbReference>
<dbReference type="Pfam" id="PF00076">
    <property type="entry name" value="RRM_1"/>
    <property type="match status" value="1"/>
</dbReference>
<dbReference type="InterPro" id="IPR039539">
    <property type="entry name" value="Ras_GTPase_bind_prot"/>
</dbReference>
<dbReference type="Gene3D" id="3.10.450.50">
    <property type="match status" value="1"/>
</dbReference>
<dbReference type="PANTHER" id="PTHR10693:SF75">
    <property type="entry name" value="NUCLEAR TRANSPORT FACTOR 2"/>
    <property type="match status" value="1"/>
</dbReference>
<keyword evidence="1 2" id="KW-0694">RNA-binding</keyword>
<evidence type="ECO:0000256" key="3">
    <source>
        <dbReference type="SAM" id="MobiDB-lite"/>
    </source>
</evidence>
<dbReference type="InterPro" id="IPR018222">
    <property type="entry name" value="Nuclear_transport_factor_2_euk"/>
</dbReference>
<dbReference type="PROSITE" id="PS50102">
    <property type="entry name" value="RRM"/>
    <property type="match status" value="1"/>
</dbReference>
<reference evidence="7" key="1">
    <citation type="journal article" date="2013" name="Nat. Commun.">
        <title>Whole-genome sequencing of Oryza brachyantha reveals mechanisms underlying Oryza genome evolution.</title>
        <authorList>
            <person name="Chen J."/>
            <person name="Huang Q."/>
            <person name="Gao D."/>
            <person name="Wang J."/>
            <person name="Lang Y."/>
            <person name="Liu T."/>
            <person name="Li B."/>
            <person name="Bai Z."/>
            <person name="Luis Goicoechea J."/>
            <person name="Liang C."/>
            <person name="Chen C."/>
            <person name="Zhang W."/>
            <person name="Sun S."/>
            <person name="Liao Y."/>
            <person name="Zhang X."/>
            <person name="Yang L."/>
            <person name="Song C."/>
            <person name="Wang M."/>
            <person name="Shi J."/>
            <person name="Liu G."/>
            <person name="Liu J."/>
            <person name="Zhou H."/>
            <person name="Zhou W."/>
            <person name="Yu Q."/>
            <person name="An N."/>
            <person name="Chen Y."/>
            <person name="Cai Q."/>
            <person name="Wang B."/>
            <person name="Liu B."/>
            <person name="Min J."/>
            <person name="Huang Y."/>
            <person name="Wu H."/>
            <person name="Li Z."/>
            <person name="Zhang Y."/>
            <person name="Yin Y."/>
            <person name="Song W."/>
            <person name="Jiang J."/>
            <person name="Jackson S.A."/>
            <person name="Wing R.A."/>
            <person name="Wang J."/>
            <person name="Chen M."/>
        </authorList>
    </citation>
    <scope>NUCLEOTIDE SEQUENCE [LARGE SCALE GENOMIC DNA]</scope>
    <source>
        <strain evidence="7">cv. IRGC 101232</strain>
    </source>
</reference>
<feature type="compositionally biased region" description="Low complexity" evidence="3">
    <location>
        <begin position="324"/>
        <end position="333"/>
    </location>
</feature>
<dbReference type="SMART" id="SM00360">
    <property type="entry name" value="RRM"/>
    <property type="match status" value="1"/>
</dbReference>
<evidence type="ECO:0000259" key="6">
    <source>
        <dbReference type="PROSITE" id="PS50177"/>
    </source>
</evidence>
<dbReference type="InterPro" id="IPR012677">
    <property type="entry name" value="Nucleotide-bd_a/b_plait_sf"/>
</dbReference>
<feature type="region of interest" description="Disordered" evidence="3">
    <location>
        <begin position="362"/>
        <end position="409"/>
    </location>
</feature>
<dbReference type="GO" id="GO:1990904">
    <property type="term" value="C:ribonucleoprotein complex"/>
    <property type="evidence" value="ECO:0007669"/>
    <property type="project" value="TreeGrafter"/>
</dbReference>
<dbReference type="GO" id="GO:0003729">
    <property type="term" value="F:mRNA binding"/>
    <property type="evidence" value="ECO:0007669"/>
    <property type="project" value="TreeGrafter"/>
</dbReference>
<dbReference type="Gene3D" id="3.30.70.330">
    <property type="match status" value="1"/>
</dbReference>
<dbReference type="Proteomes" id="UP000006038">
    <property type="component" value="Chromosome 3"/>
</dbReference>
<organism evidence="7">
    <name type="scientific">Oryza brachyantha</name>
    <name type="common">malo sina</name>
    <dbReference type="NCBI Taxonomy" id="4533"/>
    <lineage>
        <taxon>Eukaryota</taxon>
        <taxon>Viridiplantae</taxon>
        <taxon>Streptophyta</taxon>
        <taxon>Embryophyta</taxon>
        <taxon>Tracheophyta</taxon>
        <taxon>Spermatophyta</taxon>
        <taxon>Magnoliopsida</taxon>
        <taxon>Liliopsida</taxon>
        <taxon>Poales</taxon>
        <taxon>Poaceae</taxon>
        <taxon>BOP clade</taxon>
        <taxon>Oryzoideae</taxon>
        <taxon>Oryzeae</taxon>
        <taxon>Oryzinae</taxon>
        <taxon>Oryza</taxon>
    </lineage>
</organism>
<feature type="compositionally biased region" description="Polar residues" evidence="3">
    <location>
        <begin position="363"/>
        <end position="384"/>
    </location>
</feature>
<accession>J3LPU6</accession>
<dbReference type="HOGENOM" id="CLU_026954_2_0_1"/>
<feature type="domain" description="NTF2" evidence="6">
    <location>
        <begin position="194"/>
        <end position="310"/>
    </location>
</feature>
<dbReference type="FunFam" id="3.10.450.50:FF:000003">
    <property type="entry name" value="Nuclear transport factor 2 family protein"/>
    <property type="match status" value="1"/>
</dbReference>
<dbReference type="PANTHER" id="PTHR10693">
    <property type="entry name" value="RAS GTPASE-ACTIVATING PROTEIN-BINDING PROTEIN"/>
    <property type="match status" value="1"/>
</dbReference>
<dbReference type="EnsemblPlants" id="OB03G30720.1">
    <property type="protein sequence ID" value="OB03G30720.1"/>
    <property type="gene ID" value="OB03G30720"/>
</dbReference>
<evidence type="ECO:0000256" key="2">
    <source>
        <dbReference type="PROSITE-ProRule" id="PRU00176"/>
    </source>
</evidence>